<evidence type="ECO:0000256" key="2">
    <source>
        <dbReference type="ARBA" id="ARBA00009474"/>
    </source>
</evidence>
<evidence type="ECO:0000256" key="4">
    <source>
        <dbReference type="ARBA" id="ARBA00022475"/>
    </source>
</evidence>
<evidence type="ECO:0000256" key="9">
    <source>
        <dbReference type="SAM" id="Phobius"/>
    </source>
</evidence>
<dbReference type="Proteomes" id="UP000199308">
    <property type="component" value="Unassembled WGS sequence"/>
</dbReference>
<sequence length="146" mass="16993">MLVILSDMEKLNLLQLIKLGREYLALWPNRRELRQYFAEYNGVEVARFVERYFPGIAVFIFAMQLYFAGISYLPNALVYLLFFLSLPFQSWIMMGLKADKFLPPSLASWYKEGVAKFNEQGGDIKLSVSKPRYLDLAKLLNLSYSK</sequence>
<comment type="subcellular location">
    <subcellularLocation>
        <location evidence="1">Cell inner membrane</location>
        <topology evidence="1">Multi-pass membrane protein</topology>
    </subcellularLocation>
</comment>
<evidence type="ECO:0000256" key="5">
    <source>
        <dbReference type="ARBA" id="ARBA00022519"/>
    </source>
</evidence>
<name>A0A1I0DJE3_THASX</name>
<dbReference type="EMBL" id="FOHK01000006">
    <property type="protein sequence ID" value="SET32263.1"/>
    <property type="molecule type" value="Genomic_DNA"/>
</dbReference>
<dbReference type="GO" id="GO:0005886">
    <property type="term" value="C:plasma membrane"/>
    <property type="evidence" value="ECO:0007669"/>
    <property type="project" value="UniProtKB-SubCell"/>
</dbReference>
<evidence type="ECO:0000256" key="6">
    <source>
        <dbReference type="ARBA" id="ARBA00022692"/>
    </source>
</evidence>
<keyword evidence="11" id="KW-1185">Reference proteome</keyword>
<evidence type="ECO:0000313" key="10">
    <source>
        <dbReference type="EMBL" id="SET32263.1"/>
    </source>
</evidence>
<evidence type="ECO:0000313" key="11">
    <source>
        <dbReference type="Proteomes" id="UP000199308"/>
    </source>
</evidence>
<keyword evidence="5" id="KW-0997">Cell inner membrane</keyword>
<dbReference type="OrthoDB" id="7066670at2"/>
<accession>A0A1I0DJE3</accession>
<feature type="transmembrane region" description="Helical" evidence="9">
    <location>
        <begin position="76"/>
        <end position="96"/>
    </location>
</feature>
<dbReference type="Pfam" id="PF04217">
    <property type="entry name" value="DUF412"/>
    <property type="match status" value="1"/>
</dbReference>
<evidence type="ECO:0000256" key="8">
    <source>
        <dbReference type="ARBA" id="ARBA00023136"/>
    </source>
</evidence>
<comment type="similarity">
    <text evidence="2">Belongs to the UPF0208 family.</text>
</comment>
<evidence type="ECO:0000256" key="1">
    <source>
        <dbReference type="ARBA" id="ARBA00004429"/>
    </source>
</evidence>
<dbReference type="InterPro" id="IPR007334">
    <property type="entry name" value="UPF0208"/>
</dbReference>
<gene>
    <name evidence="10" type="ORF">SAMN05660429_01535</name>
</gene>
<dbReference type="NCBIfam" id="NF002493">
    <property type="entry name" value="PRK01816.1"/>
    <property type="match status" value="1"/>
</dbReference>
<keyword evidence="7 9" id="KW-1133">Transmembrane helix</keyword>
<protein>
    <recommendedName>
        <fullName evidence="3">UPF0208 membrane protein YfbV</fullName>
    </recommendedName>
</protein>
<keyword evidence="6 9" id="KW-0812">Transmembrane</keyword>
<evidence type="ECO:0000256" key="7">
    <source>
        <dbReference type="ARBA" id="ARBA00022989"/>
    </source>
</evidence>
<proteinExistence type="inferred from homology"/>
<dbReference type="STRING" id="349064.SAMN05660429_01535"/>
<reference evidence="10 11" key="1">
    <citation type="submission" date="2016-10" db="EMBL/GenBank/DDBJ databases">
        <authorList>
            <person name="de Groot N.N."/>
        </authorList>
    </citation>
    <scope>NUCLEOTIDE SEQUENCE [LARGE SCALE GENOMIC DNA]</scope>
    <source>
        <strain evidence="10 11">DSM 19706</strain>
    </source>
</reference>
<dbReference type="AlphaFoldDB" id="A0A1I0DJE3"/>
<evidence type="ECO:0000256" key="3">
    <source>
        <dbReference type="ARBA" id="ARBA00018831"/>
    </source>
</evidence>
<organism evidence="10 11">
    <name type="scientific">Thalassotalea agarivorans</name>
    <name type="common">Thalassomonas agarivorans</name>
    <dbReference type="NCBI Taxonomy" id="349064"/>
    <lineage>
        <taxon>Bacteria</taxon>
        <taxon>Pseudomonadati</taxon>
        <taxon>Pseudomonadota</taxon>
        <taxon>Gammaproteobacteria</taxon>
        <taxon>Alteromonadales</taxon>
        <taxon>Colwelliaceae</taxon>
        <taxon>Thalassotalea</taxon>
    </lineage>
</organism>
<keyword evidence="4" id="KW-1003">Cell membrane</keyword>
<keyword evidence="8 9" id="KW-0472">Membrane</keyword>